<evidence type="ECO:0000313" key="3">
    <source>
        <dbReference type="Proteomes" id="UP000053558"/>
    </source>
</evidence>
<protein>
    <submittedName>
        <fullName evidence="2">Uncharacterized protein</fullName>
    </submittedName>
</protein>
<dbReference type="Proteomes" id="UP000053558">
    <property type="component" value="Unassembled WGS sequence"/>
</dbReference>
<reference evidence="3" key="1">
    <citation type="journal article" date="2012" name="Science">
        <title>The Paleozoic origin of enzymatic lignin decomposition reconstructed from 31 fungal genomes.</title>
        <authorList>
            <person name="Floudas D."/>
            <person name="Binder M."/>
            <person name="Riley R."/>
            <person name="Barry K."/>
            <person name="Blanchette R.A."/>
            <person name="Henrissat B."/>
            <person name="Martinez A.T."/>
            <person name="Otillar R."/>
            <person name="Spatafora J.W."/>
            <person name="Yadav J.S."/>
            <person name="Aerts A."/>
            <person name="Benoit I."/>
            <person name="Boyd A."/>
            <person name="Carlson A."/>
            <person name="Copeland A."/>
            <person name="Coutinho P.M."/>
            <person name="de Vries R.P."/>
            <person name="Ferreira P."/>
            <person name="Findley K."/>
            <person name="Foster B."/>
            <person name="Gaskell J."/>
            <person name="Glotzer D."/>
            <person name="Gorecki P."/>
            <person name="Heitman J."/>
            <person name="Hesse C."/>
            <person name="Hori C."/>
            <person name="Igarashi K."/>
            <person name="Jurgens J.A."/>
            <person name="Kallen N."/>
            <person name="Kersten P."/>
            <person name="Kohler A."/>
            <person name="Kuees U."/>
            <person name="Kumar T.K.A."/>
            <person name="Kuo A."/>
            <person name="LaButti K."/>
            <person name="Larrondo L.F."/>
            <person name="Lindquist E."/>
            <person name="Ling A."/>
            <person name="Lombard V."/>
            <person name="Lucas S."/>
            <person name="Lundell T."/>
            <person name="Martin R."/>
            <person name="McLaughlin D.J."/>
            <person name="Morgenstern I."/>
            <person name="Morin E."/>
            <person name="Murat C."/>
            <person name="Nagy L.G."/>
            <person name="Nolan M."/>
            <person name="Ohm R.A."/>
            <person name="Patyshakuliyeva A."/>
            <person name="Rokas A."/>
            <person name="Ruiz-Duenas F.J."/>
            <person name="Sabat G."/>
            <person name="Salamov A."/>
            <person name="Samejima M."/>
            <person name="Schmutz J."/>
            <person name="Slot J.C."/>
            <person name="St John F."/>
            <person name="Stenlid J."/>
            <person name="Sun H."/>
            <person name="Sun S."/>
            <person name="Syed K."/>
            <person name="Tsang A."/>
            <person name="Wiebenga A."/>
            <person name="Young D."/>
            <person name="Pisabarro A."/>
            <person name="Eastwood D.C."/>
            <person name="Martin F."/>
            <person name="Cullen D."/>
            <person name="Grigoriev I.V."/>
            <person name="Hibbett D.S."/>
        </authorList>
    </citation>
    <scope>NUCLEOTIDE SEQUENCE [LARGE SCALE GENOMIC DNA]</scope>
    <source>
        <strain evidence="3">RWD-64-598 SS2</strain>
    </source>
</reference>
<feature type="region of interest" description="Disordered" evidence="1">
    <location>
        <begin position="1"/>
        <end position="27"/>
    </location>
</feature>
<accession>A0A5M3M847</accession>
<feature type="region of interest" description="Disordered" evidence="1">
    <location>
        <begin position="337"/>
        <end position="369"/>
    </location>
</feature>
<sequence length="407" mass="45554">MPEHARGTQPPNIALGGHQGEHNVGIRPRLRVITNNVPGRMSEDALGSRIEDTPDFPASPADDDATLVSEDASPIDQTFPSFSERRNRRRMPVTVTSSVWVEVNAADVPQTATPNLTSSMRGSGEMESEVRRWARRHNLPGSLHSMDTPRPEQTFTVNKAATRHRRTFTGNKILTGPADVLRTGQISRLRRARFRTAIPPSLSVDSLESFLNMPATLNKKSRSAHDAMLDSICNINFDLDTHPSVLLSSPRKTTHDNASTHVDRLKASAGKLWSSLRARLRVRDRKQPSAPDNGETEKSSESAPKEPKERRRRQFPFQLRSRAVTVFTAKMTERLYVAPETSETKHDDESDDEEDEKGGQRVGSPLRANRVEVVASPSNRDQAGHGHWEWVDDDAVHDKYSFCFCFL</sequence>
<dbReference type="RefSeq" id="XP_007775016.1">
    <property type="nucleotide sequence ID" value="XM_007776826.1"/>
</dbReference>
<evidence type="ECO:0000256" key="1">
    <source>
        <dbReference type="SAM" id="MobiDB-lite"/>
    </source>
</evidence>
<feature type="compositionally biased region" description="Basic and acidic residues" evidence="1">
    <location>
        <begin position="295"/>
        <end position="309"/>
    </location>
</feature>
<dbReference type="EMBL" id="JH711590">
    <property type="protein sequence ID" value="EIW74965.1"/>
    <property type="molecule type" value="Genomic_DNA"/>
</dbReference>
<keyword evidence="3" id="KW-1185">Reference proteome</keyword>
<proteinExistence type="predicted"/>
<dbReference type="AlphaFoldDB" id="A0A5M3M847"/>
<organism evidence="2 3">
    <name type="scientific">Coniophora puteana (strain RWD-64-598)</name>
    <name type="common">Brown rot fungus</name>
    <dbReference type="NCBI Taxonomy" id="741705"/>
    <lineage>
        <taxon>Eukaryota</taxon>
        <taxon>Fungi</taxon>
        <taxon>Dikarya</taxon>
        <taxon>Basidiomycota</taxon>
        <taxon>Agaricomycotina</taxon>
        <taxon>Agaricomycetes</taxon>
        <taxon>Agaricomycetidae</taxon>
        <taxon>Boletales</taxon>
        <taxon>Coniophorineae</taxon>
        <taxon>Coniophoraceae</taxon>
        <taxon>Coniophora</taxon>
    </lineage>
</organism>
<feature type="region of interest" description="Disordered" evidence="1">
    <location>
        <begin position="278"/>
        <end position="315"/>
    </location>
</feature>
<name>A0A5M3M847_CONPW</name>
<comment type="caution">
    <text evidence="2">The sequence shown here is derived from an EMBL/GenBank/DDBJ whole genome shotgun (WGS) entry which is preliminary data.</text>
</comment>
<dbReference type="KEGG" id="cput:CONPUDRAFT_169839"/>
<dbReference type="GeneID" id="19206339"/>
<evidence type="ECO:0000313" key="2">
    <source>
        <dbReference type="EMBL" id="EIW74965.1"/>
    </source>
</evidence>
<gene>
    <name evidence="2" type="ORF">CONPUDRAFT_169839</name>
</gene>
<feature type="region of interest" description="Disordered" evidence="1">
    <location>
        <begin position="47"/>
        <end position="89"/>
    </location>
</feature>